<reference evidence="3 4" key="1">
    <citation type="submission" date="2020-08" db="EMBL/GenBank/DDBJ databases">
        <title>Genomic Encyclopedia of Type Strains, Phase IV (KMG-IV): sequencing the most valuable type-strain genomes for metagenomic binning, comparative biology and taxonomic classification.</title>
        <authorList>
            <person name="Goeker M."/>
        </authorList>
    </citation>
    <scope>NUCLEOTIDE SEQUENCE [LARGE SCALE GENOMIC DNA]</scope>
    <source>
        <strain evidence="3 4">DSM 26385</strain>
    </source>
</reference>
<feature type="signal peptide" evidence="2">
    <location>
        <begin position="1"/>
        <end position="25"/>
    </location>
</feature>
<organism evidence="3 4">
    <name type="scientific">Allorhizobium borbori</name>
    <dbReference type="NCBI Taxonomy" id="485907"/>
    <lineage>
        <taxon>Bacteria</taxon>
        <taxon>Pseudomonadati</taxon>
        <taxon>Pseudomonadota</taxon>
        <taxon>Alphaproteobacteria</taxon>
        <taxon>Hyphomicrobiales</taxon>
        <taxon>Rhizobiaceae</taxon>
        <taxon>Rhizobium/Agrobacterium group</taxon>
        <taxon>Allorhizobium</taxon>
    </lineage>
</organism>
<evidence type="ECO:0000313" key="3">
    <source>
        <dbReference type="EMBL" id="MBB4104247.1"/>
    </source>
</evidence>
<feature type="chain" id="PRO_5030540254" description="DUF2946 domain-containing protein" evidence="2">
    <location>
        <begin position="26"/>
        <end position="116"/>
    </location>
</feature>
<dbReference type="RefSeq" id="WP_183793337.1">
    <property type="nucleotide sequence ID" value="NZ_JACIDU010000011.1"/>
</dbReference>
<proteinExistence type="predicted"/>
<accession>A0A7W6K350</accession>
<evidence type="ECO:0000256" key="1">
    <source>
        <dbReference type="SAM" id="MobiDB-lite"/>
    </source>
</evidence>
<keyword evidence="4" id="KW-1185">Reference proteome</keyword>
<dbReference type="PROSITE" id="PS51257">
    <property type="entry name" value="PROKAR_LIPOPROTEIN"/>
    <property type="match status" value="1"/>
</dbReference>
<dbReference type="AlphaFoldDB" id="A0A7W6K350"/>
<keyword evidence="2" id="KW-0732">Signal</keyword>
<dbReference type="EMBL" id="JACIDU010000011">
    <property type="protein sequence ID" value="MBB4104247.1"/>
    <property type="molecule type" value="Genomic_DNA"/>
</dbReference>
<evidence type="ECO:0000313" key="4">
    <source>
        <dbReference type="Proteomes" id="UP000584824"/>
    </source>
</evidence>
<dbReference type="Proteomes" id="UP000584824">
    <property type="component" value="Unassembled WGS sequence"/>
</dbReference>
<evidence type="ECO:0000256" key="2">
    <source>
        <dbReference type="SAM" id="SignalP"/>
    </source>
</evidence>
<evidence type="ECO:0008006" key="5">
    <source>
        <dbReference type="Google" id="ProtNLM"/>
    </source>
</evidence>
<comment type="caution">
    <text evidence="3">The sequence shown here is derived from an EMBL/GenBank/DDBJ whole genome shotgun (WGS) entry which is preliminary data.</text>
</comment>
<name>A0A7W6K350_9HYPH</name>
<gene>
    <name evidence="3" type="ORF">GGQ66_002821</name>
</gene>
<feature type="region of interest" description="Disordered" evidence="1">
    <location>
        <begin position="86"/>
        <end position="116"/>
    </location>
</feature>
<protein>
    <recommendedName>
        <fullName evidence="5">DUF2946 domain-containing protein</fullName>
    </recommendedName>
</protein>
<sequence length="116" mass="12385">MAMRFITLAAMFIACLVYGFMPAQASVSMNAPVTVSDVHAGHHDMEMGQTHIRPYSDPCPHRGGPVHGSFCAACLAIVPQPDLARDGRPPFSWPRPDAGRELVAEAPAPADPPPRA</sequence>